<dbReference type="Proteomes" id="UP000019426">
    <property type="component" value="Chromosome M2/40_rep2"/>
</dbReference>
<organism evidence="1 2">
    <name type="scientific">Clostridium bornimense</name>
    <dbReference type="NCBI Taxonomy" id="1216932"/>
    <lineage>
        <taxon>Bacteria</taxon>
        <taxon>Bacillati</taxon>
        <taxon>Bacillota</taxon>
        <taxon>Clostridia</taxon>
        <taxon>Eubacteriales</taxon>
        <taxon>Clostridiaceae</taxon>
        <taxon>Clostridium</taxon>
    </lineage>
</organism>
<dbReference type="eggNOG" id="ENOG50323IM">
    <property type="taxonomic scope" value="Bacteria"/>
</dbReference>
<dbReference type="PATRIC" id="fig|1216932.3.peg.3319"/>
<accession>W6S7T8</accession>
<protein>
    <submittedName>
        <fullName evidence="1">Uncharacterized protein</fullName>
    </submittedName>
</protein>
<evidence type="ECO:0000313" key="1">
    <source>
        <dbReference type="EMBL" id="CDM70462.1"/>
    </source>
</evidence>
<proteinExistence type="predicted"/>
<dbReference type="RefSeq" id="WP_044040636.1">
    <property type="nucleotide sequence ID" value="NZ_HG917869.1"/>
</dbReference>
<dbReference type="AlphaFoldDB" id="W6S7T8"/>
<name>W6S7T8_9CLOT</name>
<dbReference type="KEGG" id="clt:CM240_3345"/>
<reference evidence="1 2" key="1">
    <citation type="submission" date="2013-11" db="EMBL/GenBank/DDBJ databases">
        <title>Complete genome sequence of Clostridum sp. M2/40.</title>
        <authorList>
            <person name="Wibberg D."/>
            <person name="Puehler A."/>
            <person name="Schlueter A."/>
        </authorList>
    </citation>
    <scope>NUCLEOTIDE SEQUENCE [LARGE SCALE GENOMIC DNA]</scope>
    <source>
        <strain evidence="2">M2/40</strain>
    </source>
</reference>
<dbReference type="EMBL" id="HG917869">
    <property type="protein sequence ID" value="CDM70462.1"/>
    <property type="molecule type" value="Genomic_DNA"/>
</dbReference>
<gene>
    <name evidence="1" type="ORF">CM240_3345</name>
</gene>
<dbReference type="HOGENOM" id="CLU_2092540_0_0_9"/>
<keyword evidence="2" id="KW-1185">Reference proteome</keyword>
<evidence type="ECO:0000313" key="2">
    <source>
        <dbReference type="Proteomes" id="UP000019426"/>
    </source>
</evidence>
<sequence>MDLLNAYENYKEFNKNFVDFINDLITNDFSNIDKADIMDRLIAGKDFFSNLQVKCETIDIESKDMNNLKDLQYLLADGLFLTIDLINFYSLNEYDRFRMRASNYINKGRLTEMFKQSKNCSIMDL</sequence>
<dbReference type="STRING" id="1216932.CM240_3345"/>
<dbReference type="OrthoDB" id="1929598at2"/>